<proteinExistence type="predicted"/>
<dbReference type="InterPro" id="IPR036412">
    <property type="entry name" value="HAD-like_sf"/>
</dbReference>
<dbReference type="InterPro" id="IPR010036">
    <property type="entry name" value="MDP_1_eu_arc"/>
</dbReference>
<dbReference type="Proteomes" id="UP000515908">
    <property type="component" value="Chromosome 05"/>
</dbReference>
<dbReference type="SUPFAM" id="SSF56784">
    <property type="entry name" value="HAD-like"/>
    <property type="match status" value="1"/>
</dbReference>
<dbReference type="VEuPathDB" id="TriTrypDB:ADEAN_000307500"/>
<dbReference type="InterPro" id="IPR010033">
    <property type="entry name" value="HAD_SF_ppase_IIIC"/>
</dbReference>
<feature type="compositionally biased region" description="Basic and acidic residues" evidence="1">
    <location>
        <begin position="43"/>
        <end position="58"/>
    </location>
</feature>
<dbReference type="AlphaFoldDB" id="A0A7G2C730"/>
<reference evidence="2 3" key="1">
    <citation type="submission" date="2020-08" db="EMBL/GenBank/DDBJ databases">
        <authorList>
            <person name="Newling K."/>
            <person name="Davey J."/>
            <person name="Forrester S."/>
        </authorList>
    </citation>
    <scope>NUCLEOTIDE SEQUENCE [LARGE SCALE GENOMIC DNA]</scope>
    <source>
        <strain evidence="3">Crithidia deanei Carvalho (ATCC PRA-265)</strain>
    </source>
</reference>
<dbReference type="EMBL" id="LR877149">
    <property type="protein sequence ID" value="CAD2215620.1"/>
    <property type="molecule type" value="Genomic_DNA"/>
</dbReference>
<feature type="region of interest" description="Disordered" evidence="1">
    <location>
        <begin position="26"/>
        <end position="61"/>
    </location>
</feature>
<dbReference type="Gene3D" id="3.40.50.1000">
    <property type="entry name" value="HAD superfamily/HAD-like"/>
    <property type="match status" value="1"/>
</dbReference>
<dbReference type="InterPro" id="IPR023214">
    <property type="entry name" value="HAD_sf"/>
</dbReference>
<organism evidence="2 3">
    <name type="scientific">Angomonas deanei</name>
    <dbReference type="NCBI Taxonomy" id="59799"/>
    <lineage>
        <taxon>Eukaryota</taxon>
        <taxon>Discoba</taxon>
        <taxon>Euglenozoa</taxon>
        <taxon>Kinetoplastea</taxon>
        <taxon>Metakinetoplastina</taxon>
        <taxon>Trypanosomatida</taxon>
        <taxon>Trypanosomatidae</taxon>
        <taxon>Strigomonadinae</taxon>
        <taxon>Angomonas</taxon>
    </lineage>
</organism>
<evidence type="ECO:0000313" key="3">
    <source>
        <dbReference type="Proteomes" id="UP000515908"/>
    </source>
</evidence>
<dbReference type="NCBIfam" id="TIGR01685">
    <property type="entry name" value="MDP-1"/>
    <property type="match status" value="1"/>
</dbReference>
<dbReference type="OrthoDB" id="2865258at2759"/>
<dbReference type="GO" id="GO:0003993">
    <property type="term" value="F:acid phosphatase activity"/>
    <property type="evidence" value="ECO:0007669"/>
    <property type="project" value="TreeGrafter"/>
</dbReference>
<protein>
    <submittedName>
        <fullName evidence="2">Acid Phosphatase, putative</fullName>
    </submittedName>
</protein>
<dbReference type="NCBIfam" id="TIGR01681">
    <property type="entry name" value="HAD-SF-IIIC"/>
    <property type="match status" value="1"/>
</dbReference>
<sequence>MQPVPKVIVFDLDGTLWNPEMYQLSGGSPFTIPRNNNTNKKGKQNDHETNNNNKKEEEPSYDALLDRSGTAVRLIGETRQVLTTLLNDPRYAETYVAVSSTCDEPHWAAELLEKFKLEKINHNNQNKKEWVPMGSLFTDLKEVYYASKADQHRTILKK</sequence>
<dbReference type="Pfam" id="PF12689">
    <property type="entry name" value="Acid_PPase"/>
    <property type="match status" value="1"/>
</dbReference>
<keyword evidence="3" id="KW-1185">Reference proteome</keyword>
<evidence type="ECO:0000256" key="1">
    <source>
        <dbReference type="SAM" id="MobiDB-lite"/>
    </source>
</evidence>
<dbReference type="PANTHER" id="PTHR17901:SF14">
    <property type="entry name" value="MAGNESIUM-DEPENDENT PHOSPHATASE 1"/>
    <property type="match status" value="1"/>
</dbReference>
<name>A0A7G2C730_9TRYP</name>
<accession>A0A7G2C730</accession>
<gene>
    <name evidence="2" type="ORF">ADEAN_000307500</name>
</gene>
<feature type="compositionally biased region" description="Polar residues" evidence="1">
    <location>
        <begin position="26"/>
        <end position="39"/>
    </location>
</feature>
<evidence type="ECO:0000313" key="2">
    <source>
        <dbReference type="EMBL" id="CAD2215620.1"/>
    </source>
</evidence>
<dbReference type="PANTHER" id="PTHR17901">
    <property type="entry name" value="MAGNESIUM-DEPENDENT PHOSPHATASE 1 MDP1"/>
    <property type="match status" value="1"/>
</dbReference>